<protein>
    <recommendedName>
        <fullName evidence="4">HTH luxR-type domain-containing protein</fullName>
    </recommendedName>
</protein>
<feature type="domain" description="HTH luxR-type" evidence="4">
    <location>
        <begin position="142"/>
        <end position="207"/>
    </location>
</feature>
<dbReference type="GO" id="GO:0003677">
    <property type="term" value="F:DNA binding"/>
    <property type="evidence" value="ECO:0007669"/>
    <property type="project" value="UniProtKB-KW"/>
</dbReference>
<organism evidence="5 6">
    <name type="scientific">Spirosoma telluris</name>
    <dbReference type="NCBI Taxonomy" id="2183553"/>
    <lineage>
        <taxon>Bacteria</taxon>
        <taxon>Pseudomonadati</taxon>
        <taxon>Bacteroidota</taxon>
        <taxon>Cytophagia</taxon>
        <taxon>Cytophagales</taxon>
        <taxon>Cytophagaceae</taxon>
        <taxon>Spirosoma</taxon>
    </lineage>
</organism>
<keyword evidence="6" id="KW-1185">Reference proteome</keyword>
<accession>A0A327NU05</accession>
<evidence type="ECO:0000313" key="6">
    <source>
        <dbReference type="Proteomes" id="UP000249016"/>
    </source>
</evidence>
<evidence type="ECO:0000259" key="4">
    <source>
        <dbReference type="PROSITE" id="PS50043"/>
    </source>
</evidence>
<dbReference type="CDD" id="cd06170">
    <property type="entry name" value="LuxR_C_like"/>
    <property type="match status" value="1"/>
</dbReference>
<dbReference type="InterPro" id="IPR000792">
    <property type="entry name" value="Tscrpt_reg_LuxR_C"/>
</dbReference>
<evidence type="ECO:0000256" key="2">
    <source>
        <dbReference type="ARBA" id="ARBA00023125"/>
    </source>
</evidence>
<comment type="caution">
    <text evidence="5">The sequence shown here is derived from an EMBL/GenBank/DDBJ whole genome shotgun (WGS) entry which is preliminary data.</text>
</comment>
<dbReference type="EMBL" id="QLII01000001">
    <property type="protein sequence ID" value="RAI77466.1"/>
    <property type="molecule type" value="Genomic_DNA"/>
</dbReference>
<dbReference type="PRINTS" id="PR00038">
    <property type="entry name" value="HTHLUXR"/>
</dbReference>
<sequence>MMLLLPNLCKQAFYFFPTINLNRMIVLDMSQRLQQNLLTHFLKNRGFSIREREPDSLTEWTSITLLTDKPSQEITTSYGDQIWLLDKHGAMPLQVPLQVKGLLLSDCDLQELEICIRQVLAQQSYLSPGLMSLLNKQSYQATTDHLASLTSRERQVFELIKTGSSLRSIADALFISVHTAENHRANIQKKLGLTGHLSLVRYAANIVTAKK</sequence>
<dbReference type="InterPro" id="IPR016032">
    <property type="entry name" value="Sig_transdc_resp-reg_C-effctor"/>
</dbReference>
<dbReference type="Proteomes" id="UP000249016">
    <property type="component" value="Unassembled WGS sequence"/>
</dbReference>
<name>A0A327NU05_9BACT</name>
<dbReference type="PANTHER" id="PTHR44688">
    <property type="entry name" value="DNA-BINDING TRANSCRIPTIONAL ACTIVATOR DEVR_DOSR"/>
    <property type="match status" value="1"/>
</dbReference>
<dbReference type="PROSITE" id="PS50043">
    <property type="entry name" value="HTH_LUXR_2"/>
    <property type="match status" value="1"/>
</dbReference>
<dbReference type="PANTHER" id="PTHR44688:SF16">
    <property type="entry name" value="DNA-BINDING TRANSCRIPTIONAL ACTIVATOR DEVR_DOSR"/>
    <property type="match status" value="1"/>
</dbReference>
<keyword evidence="3" id="KW-0804">Transcription</keyword>
<keyword evidence="1" id="KW-0805">Transcription regulation</keyword>
<evidence type="ECO:0000256" key="1">
    <source>
        <dbReference type="ARBA" id="ARBA00023015"/>
    </source>
</evidence>
<proteinExistence type="predicted"/>
<dbReference type="Pfam" id="PF00196">
    <property type="entry name" value="GerE"/>
    <property type="match status" value="1"/>
</dbReference>
<reference evidence="5 6" key="1">
    <citation type="submission" date="2018-06" db="EMBL/GenBank/DDBJ databases">
        <title>Spirosoma sp. HMF3257 Genome sequencing and assembly.</title>
        <authorList>
            <person name="Kang H."/>
            <person name="Cha I."/>
            <person name="Kim H."/>
            <person name="Kang J."/>
            <person name="Joh K."/>
        </authorList>
    </citation>
    <scope>NUCLEOTIDE SEQUENCE [LARGE SCALE GENOMIC DNA]</scope>
    <source>
        <strain evidence="5 6">HMF3257</strain>
    </source>
</reference>
<keyword evidence="2" id="KW-0238">DNA-binding</keyword>
<dbReference type="AlphaFoldDB" id="A0A327NU05"/>
<dbReference type="SMART" id="SM00421">
    <property type="entry name" value="HTH_LUXR"/>
    <property type="match status" value="1"/>
</dbReference>
<dbReference type="GO" id="GO:0006355">
    <property type="term" value="P:regulation of DNA-templated transcription"/>
    <property type="evidence" value="ECO:0007669"/>
    <property type="project" value="InterPro"/>
</dbReference>
<dbReference type="SUPFAM" id="SSF46894">
    <property type="entry name" value="C-terminal effector domain of the bipartite response regulators"/>
    <property type="match status" value="1"/>
</dbReference>
<evidence type="ECO:0000256" key="3">
    <source>
        <dbReference type="ARBA" id="ARBA00023163"/>
    </source>
</evidence>
<gene>
    <name evidence="5" type="ORF">HMF3257_30765</name>
</gene>
<dbReference type="OrthoDB" id="1727128at2"/>
<dbReference type="InterPro" id="IPR036388">
    <property type="entry name" value="WH-like_DNA-bd_sf"/>
</dbReference>
<evidence type="ECO:0000313" key="5">
    <source>
        <dbReference type="EMBL" id="RAI77466.1"/>
    </source>
</evidence>
<dbReference type="Gene3D" id="1.10.10.10">
    <property type="entry name" value="Winged helix-like DNA-binding domain superfamily/Winged helix DNA-binding domain"/>
    <property type="match status" value="1"/>
</dbReference>